<dbReference type="InterPro" id="IPR019734">
    <property type="entry name" value="TPR_rpt"/>
</dbReference>
<dbReference type="SMART" id="SM00530">
    <property type="entry name" value="HTH_XRE"/>
    <property type="match status" value="1"/>
</dbReference>
<dbReference type="RefSeq" id="WP_268599834.1">
    <property type="nucleotide sequence ID" value="NZ_JAMDNP010000034.1"/>
</dbReference>
<dbReference type="Proteomes" id="UP001527181">
    <property type="component" value="Unassembled WGS sequence"/>
</dbReference>
<dbReference type="InterPro" id="IPR001387">
    <property type="entry name" value="Cro/C1-type_HTH"/>
</dbReference>
<evidence type="ECO:0000313" key="3">
    <source>
        <dbReference type="Proteomes" id="UP001527181"/>
    </source>
</evidence>
<dbReference type="InterPro" id="IPR010982">
    <property type="entry name" value="Lambda_DNA-bd_dom_sf"/>
</dbReference>
<protein>
    <submittedName>
        <fullName evidence="2">Spo0E family sporulation regulatory protein-aspartic acid phosphatase</fullName>
    </submittedName>
</protein>
<dbReference type="SUPFAM" id="SSF140500">
    <property type="entry name" value="BAS1536-like"/>
    <property type="match status" value="1"/>
</dbReference>
<sequence length="442" mass="50692">MRAVKSTKQNLGVLIRRYRHELNMTQQDLVKISGVHRKMISILEYGGTPRDYASLDSIFTALNIPAHEVVTALATTKIHSDIWLGLLQQLVSAEGDISLARDVMVHVLACKDESTEAQLGKLMSVVQQGSGSIEHRLALMDYAIAHAQMRGMDTYVAKGKYYRYLVERDNFSKMAETYLSGKKVLSYAEFLSCDERIILYYKLGVHAYTLHFYKESIEFSKLLLDSDGKDSTYKAYSILLISSSYFKKSNYELAEQYLARISLTRFPFLKDHVAFMKAKLYEKRGDVESAIFQLQFCLKSSVYKLNIVNSLLHIYLQKRDMDAAQQLLLREPDYLEEDFTNPIKINELANYYINKGKLLSGMNRQKEAIDFFKKGITMFTRLTDTDEALLRQMEQTRLNMISAVEAGRNLTDASVVRLSQELDGYIVEIQKKSILKRLSLPN</sequence>
<dbReference type="InterPro" id="IPR018540">
    <property type="entry name" value="Spo0E-like"/>
</dbReference>
<gene>
    <name evidence="2" type="ORF">M5X12_17750</name>
</gene>
<proteinExistence type="predicted"/>
<dbReference type="Gene3D" id="1.25.40.10">
    <property type="entry name" value="Tetratricopeptide repeat domain"/>
    <property type="match status" value="1"/>
</dbReference>
<evidence type="ECO:0000259" key="1">
    <source>
        <dbReference type="PROSITE" id="PS50943"/>
    </source>
</evidence>
<evidence type="ECO:0000313" key="2">
    <source>
        <dbReference type="EMBL" id="MCY9762416.1"/>
    </source>
</evidence>
<dbReference type="InterPro" id="IPR037208">
    <property type="entry name" value="Spo0E-like_sf"/>
</dbReference>
<dbReference type="Pfam" id="PF09388">
    <property type="entry name" value="SpoOE-like"/>
    <property type="match status" value="1"/>
</dbReference>
<dbReference type="InterPro" id="IPR036638">
    <property type="entry name" value="HLH_DNA-bd_sf"/>
</dbReference>
<keyword evidence="3" id="KW-1185">Reference proteome</keyword>
<feature type="domain" description="HTH cro/C1-type" evidence="1">
    <location>
        <begin position="15"/>
        <end position="69"/>
    </location>
</feature>
<dbReference type="EMBL" id="JAMDNP010000034">
    <property type="protein sequence ID" value="MCY9762416.1"/>
    <property type="molecule type" value="Genomic_DNA"/>
</dbReference>
<accession>A0ABT4H0A9</accession>
<organism evidence="2 3">
    <name type="scientific">Paenibacillus alvei</name>
    <name type="common">Bacillus alvei</name>
    <dbReference type="NCBI Taxonomy" id="44250"/>
    <lineage>
        <taxon>Bacteria</taxon>
        <taxon>Bacillati</taxon>
        <taxon>Bacillota</taxon>
        <taxon>Bacilli</taxon>
        <taxon>Bacillales</taxon>
        <taxon>Paenibacillaceae</taxon>
        <taxon>Paenibacillus</taxon>
    </lineage>
</organism>
<dbReference type="Gene3D" id="4.10.280.10">
    <property type="entry name" value="Helix-loop-helix DNA-binding domain"/>
    <property type="match status" value="1"/>
</dbReference>
<dbReference type="PROSITE" id="PS50943">
    <property type="entry name" value="HTH_CROC1"/>
    <property type="match status" value="1"/>
</dbReference>
<dbReference type="Pfam" id="PF13181">
    <property type="entry name" value="TPR_8"/>
    <property type="match status" value="1"/>
</dbReference>
<dbReference type="InterPro" id="IPR011990">
    <property type="entry name" value="TPR-like_helical_dom_sf"/>
</dbReference>
<dbReference type="SUPFAM" id="SSF47413">
    <property type="entry name" value="lambda repressor-like DNA-binding domains"/>
    <property type="match status" value="1"/>
</dbReference>
<reference evidence="2 3" key="1">
    <citation type="submission" date="2022-05" db="EMBL/GenBank/DDBJ databases">
        <title>Genome Sequencing of Bee-Associated Microbes.</title>
        <authorList>
            <person name="Dunlap C."/>
        </authorList>
    </citation>
    <scope>NUCLEOTIDE SEQUENCE [LARGE SCALE GENOMIC DNA]</scope>
    <source>
        <strain evidence="2 3">NRRL B-04010</strain>
    </source>
</reference>
<comment type="caution">
    <text evidence="2">The sequence shown here is derived from an EMBL/GenBank/DDBJ whole genome shotgun (WGS) entry which is preliminary data.</text>
</comment>
<name>A0ABT4H0A9_PAEAL</name>
<dbReference type="Gene3D" id="1.10.260.40">
    <property type="entry name" value="lambda repressor-like DNA-binding domains"/>
    <property type="match status" value="1"/>
</dbReference>
<dbReference type="CDD" id="cd00093">
    <property type="entry name" value="HTH_XRE"/>
    <property type="match status" value="1"/>
</dbReference>
<dbReference type="SUPFAM" id="SSF48452">
    <property type="entry name" value="TPR-like"/>
    <property type="match status" value="1"/>
</dbReference>